<comment type="function">
    <text evidence="8">Cytochromes P450 are a group of heme-thiolate monooxygenases. They oxidize a variety of structurally unrelated compounds, including steroids, fatty acids, and xenobiotics.</text>
</comment>
<dbReference type="AlphaFoldDB" id="A0A814U1W2"/>
<evidence type="ECO:0000256" key="3">
    <source>
        <dbReference type="ARBA" id="ARBA00022617"/>
    </source>
</evidence>
<dbReference type="PANTHER" id="PTHR24302:SF15">
    <property type="entry name" value="FATTY-ACID PEROXYGENASE"/>
    <property type="match status" value="1"/>
</dbReference>
<comment type="caution">
    <text evidence="11">The sequence shown here is derived from an EMBL/GenBank/DDBJ whole genome shotgun (WGS) entry which is preliminary data.</text>
</comment>
<reference evidence="11" key="1">
    <citation type="submission" date="2021-02" db="EMBL/GenBank/DDBJ databases">
        <authorList>
            <person name="Nowell W R."/>
        </authorList>
    </citation>
    <scope>NUCLEOTIDE SEQUENCE</scope>
</reference>
<evidence type="ECO:0000256" key="4">
    <source>
        <dbReference type="ARBA" id="ARBA00022723"/>
    </source>
</evidence>
<evidence type="ECO:0000256" key="6">
    <source>
        <dbReference type="ARBA" id="ARBA00023004"/>
    </source>
</evidence>
<dbReference type="PRINTS" id="PR00463">
    <property type="entry name" value="EP450I"/>
</dbReference>
<evidence type="ECO:0000256" key="9">
    <source>
        <dbReference type="PIRSR" id="PIRSR602401-1"/>
    </source>
</evidence>
<keyword evidence="3 9" id="KW-0349">Heme</keyword>
<dbReference type="GO" id="GO:0005506">
    <property type="term" value="F:iron ion binding"/>
    <property type="evidence" value="ECO:0007669"/>
    <property type="project" value="InterPro"/>
</dbReference>
<evidence type="ECO:0000256" key="8">
    <source>
        <dbReference type="ARBA" id="ARBA00043906"/>
    </source>
</evidence>
<dbReference type="InterPro" id="IPR017972">
    <property type="entry name" value="Cyt_P450_CS"/>
</dbReference>
<evidence type="ECO:0000256" key="5">
    <source>
        <dbReference type="ARBA" id="ARBA00023002"/>
    </source>
</evidence>
<dbReference type="GO" id="GO:0008395">
    <property type="term" value="F:steroid hydroxylase activity"/>
    <property type="evidence" value="ECO:0007669"/>
    <property type="project" value="TreeGrafter"/>
</dbReference>
<proteinExistence type="inferred from homology"/>
<dbReference type="Proteomes" id="UP000663864">
    <property type="component" value="Unassembled WGS sequence"/>
</dbReference>
<dbReference type="Pfam" id="PF00067">
    <property type="entry name" value="p450"/>
    <property type="match status" value="1"/>
</dbReference>
<keyword evidence="5 10" id="KW-0560">Oxidoreductase</keyword>
<dbReference type="InterPro" id="IPR050705">
    <property type="entry name" value="Cytochrome_P450_3A"/>
</dbReference>
<evidence type="ECO:0000313" key="12">
    <source>
        <dbReference type="Proteomes" id="UP000663864"/>
    </source>
</evidence>
<dbReference type="InterPro" id="IPR002401">
    <property type="entry name" value="Cyt_P450_E_grp-I"/>
</dbReference>
<comment type="cofactor">
    <cofactor evidence="1 9">
        <name>heme</name>
        <dbReference type="ChEBI" id="CHEBI:30413"/>
    </cofactor>
</comment>
<protein>
    <recommendedName>
        <fullName evidence="13">Cytochrome P450</fullName>
    </recommendedName>
</protein>
<evidence type="ECO:0008006" key="13">
    <source>
        <dbReference type="Google" id="ProtNLM"/>
    </source>
</evidence>
<dbReference type="GO" id="GO:0020037">
    <property type="term" value="F:heme binding"/>
    <property type="evidence" value="ECO:0007669"/>
    <property type="project" value="InterPro"/>
</dbReference>
<keyword evidence="4 9" id="KW-0479">Metal-binding</keyword>
<name>A0A814U1W2_9BILA</name>
<evidence type="ECO:0000256" key="10">
    <source>
        <dbReference type="RuleBase" id="RU000461"/>
    </source>
</evidence>
<dbReference type="EMBL" id="CAJNOT010001234">
    <property type="protein sequence ID" value="CAF1168786.1"/>
    <property type="molecule type" value="Genomic_DNA"/>
</dbReference>
<comment type="similarity">
    <text evidence="2 10">Belongs to the cytochrome P450 family.</text>
</comment>
<keyword evidence="7 10" id="KW-0503">Monooxygenase</keyword>
<dbReference type="CDD" id="cd11055">
    <property type="entry name" value="CYP3A-like"/>
    <property type="match status" value="1"/>
</dbReference>
<dbReference type="InterPro" id="IPR036396">
    <property type="entry name" value="Cyt_P450_sf"/>
</dbReference>
<dbReference type="InterPro" id="IPR001128">
    <property type="entry name" value="Cyt_P450"/>
</dbReference>
<evidence type="ECO:0000313" key="11">
    <source>
        <dbReference type="EMBL" id="CAF1168786.1"/>
    </source>
</evidence>
<sequence>MLTAILVTILLILIISYGWHIHRAYSFFTRLNIPGSPPRFFVGNLLEILESKRLSLKIQEWTKKYGRIFGYFEGHTPILVISDPDILQDVFIKSFSIFSSRRELPFADPHAKNVQLFIANGLRWRRQRFVISPTFSSLKLKQMSPLINRSIDSFMTKLAEQHRCDQPFDIYTLFKRFTMDTIWSCGFGLDTDMQNNPNDPYLIQSQRAAAEETHISPLIILLLFIPELKWLWNGLHQCDGSVRYWLTNYLPITRRFISDDVVMWIEKQAEHLVKKRVELGYTKRMDLLQSMLESASDDDFIQDQPTSAVANTETTTEPPLVRKLTKHEVVANIPLFMIAAYETTSTALGYIAYALATHPNEQRKLQEHIDAHFESNTEQDVPSYESITEMDYLDMFIRETLRMYPTVQNIINRQNSAEFHIENVGTIPVGTIITGSIYDLHFNPDLWGPVDPHIFYPERFATKRHPLAWIPFGAGPRNCVGMRFALLEIKELLVRLLKIYSIVDCGEQTHNSIKELTETFVIFPKKIIVRLQRRDEDAQ</sequence>
<dbReference type="FunFam" id="1.10.630.10:FF:000182">
    <property type="entry name" value="Cytochrome P450 3A4"/>
    <property type="match status" value="1"/>
</dbReference>
<dbReference type="PRINTS" id="PR00385">
    <property type="entry name" value="P450"/>
</dbReference>
<evidence type="ECO:0000256" key="7">
    <source>
        <dbReference type="ARBA" id="ARBA00023033"/>
    </source>
</evidence>
<feature type="binding site" description="axial binding residue" evidence="9">
    <location>
        <position position="479"/>
    </location>
    <ligand>
        <name>heme</name>
        <dbReference type="ChEBI" id="CHEBI:30413"/>
    </ligand>
    <ligandPart>
        <name>Fe</name>
        <dbReference type="ChEBI" id="CHEBI:18248"/>
    </ligandPart>
</feature>
<organism evidence="11 12">
    <name type="scientific">Rotaria sordida</name>
    <dbReference type="NCBI Taxonomy" id="392033"/>
    <lineage>
        <taxon>Eukaryota</taxon>
        <taxon>Metazoa</taxon>
        <taxon>Spiralia</taxon>
        <taxon>Gnathifera</taxon>
        <taxon>Rotifera</taxon>
        <taxon>Eurotatoria</taxon>
        <taxon>Bdelloidea</taxon>
        <taxon>Philodinida</taxon>
        <taxon>Philodinidae</taxon>
        <taxon>Rotaria</taxon>
    </lineage>
</organism>
<dbReference type="GO" id="GO:0016705">
    <property type="term" value="F:oxidoreductase activity, acting on paired donors, with incorporation or reduction of molecular oxygen"/>
    <property type="evidence" value="ECO:0007669"/>
    <property type="project" value="InterPro"/>
</dbReference>
<gene>
    <name evidence="11" type="ORF">ZHD862_LOCUS21097</name>
</gene>
<dbReference type="Gene3D" id="1.10.630.10">
    <property type="entry name" value="Cytochrome P450"/>
    <property type="match status" value="1"/>
</dbReference>
<evidence type="ECO:0000256" key="2">
    <source>
        <dbReference type="ARBA" id="ARBA00010617"/>
    </source>
</evidence>
<dbReference type="PANTHER" id="PTHR24302">
    <property type="entry name" value="CYTOCHROME P450 FAMILY 3"/>
    <property type="match status" value="1"/>
</dbReference>
<dbReference type="PROSITE" id="PS00086">
    <property type="entry name" value="CYTOCHROME_P450"/>
    <property type="match status" value="1"/>
</dbReference>
<accession>A0A814U1W2</accession>
<dbReference type="SUPFAM" id="SSF48264">
    <property type="entry name" value="Cytochrome P450"/>
    <property type="match status" value="1"/>
</dbReference>
<evidence type="ECO:0000256" key="1">
    <source>
        <dbReference type="ARBA" id="ARBA00001971"/>
    </source>
</evidence>
<keyword evidence="6 9" id="KW-0408">Iron</keyword>